<gene>
    <name evidence="2" type="ORF">SAMN06295960_3307</name>
</gene>
<feature type="compositionally biased region" description="Basic and acidic residues" evidence="1">
    <location>
        <begin position="1"/>
        <end position="15"/>
    </location>
</feature>
<accession>A0A1X7LDK5</accession>
<evidence type="ECO:0000256" key="1">
    <source>
        <dbReference type="SAM" id="MobiDB-lite"/>
    </source>
</evidence>
<dbReference type="EMBL" id="FXAZ01000004">
    <property type="protein sequence ID" value="SMG51855.1"/>
    <property type="molecule type" value="Genomic_DNA"/>
</dbReference>
<name>A0A1X7LDK5_9BACL</name>
<evidence type="ECO:0000313" key="3">
    <source>
        <dbReference type="Proteomes" id="UP000193834"/>
    </source>
</evidence>
<dbReference type="STRING" id="1852522.SAMN06295960_3307"/>
<reference evidence="2 3" key="1">
    <citation type="submission" date="2017-04" db="EMBL/GenBank/DDBJ databases">
        <authorList>
            <person name="Afonso C.L."/>
            <person name="Miller P.J."/>
            <person name="Scott M.A."/>
            <person name="Spackman E."/>
            <person name="Goraichik I."/>
            <person name="Dimitrov K.M."/>
            <person name="Suarez D.L."/>
            <person name="Swayne D.E."/>
        </authorList>
    </citation>
    <scope>NUCLEOTIDE SEQUENCE [LARGE SCALE GENOMIC DNA]</scope>
    <source>
        <strain evidence="2 3">11</strain>
    </source>
</reference>
<sequence>MDKVNREHKPQREMEASESLASTPLEAELHELLTVGEMETEEQDAAVRRRVIPRTEIRIQTKMDPIVEETLLFRSMAKEVDNRYDRYMGSTQAAEEKRKNNS</sequence>
<dbReference type="Proteomes" id="UP000193834">
    <property type="component" value="Unassembled WGS sequence"/>
</dbReference>
<protein>
    <submittedName>
        <fullName evidence="2">Uncharacterized protein</fullName>
    </submittedName>
</protein>
<dbReference type="RefSeq" id="WP_425320348.1">
    <property type="nucleotide sequence ID" value="NZ_FXAZ01000004.1"/>
</dbReference>
<keyword evidence="3" id="KW-1185">Reference proteome</keyword>
<proteinExistence type="predicted"/>
<dbReference type="AlphaFoldDB" id="A0A1X7LDK5"/>
<organism evidence="2 3">
    <name type="scientific">Paenibacillus aquistagni</name>
    <dbReference type="NCBI Taxonomy" id="1852522"/>
    <lineage>
        <taxon>Bacteria</taxon>
        <taxon>Bacillati</taxon>
        <taxon>Bacillota</taxon>
        <taxon>Bacilli</taxon>
        <taxon>Bacillales</taxon>
        <taxon>Paenibacillaceae</taxon>
        <taxon>Paenibacillus</taxon>
    </lineage>
</organism>
<feature type="region of interest" description="Disordered" evidence="1">
    <location>
        <begin position="1"/>
        <end position="25"/>
    </location>
</feature>
<evidence type="ECO:0000313" key="2">
    <source>
        <dbReference type="EMBL" id="SMG51855.1"/>
    </source>
</evidence>